<gene>
    <name evidence="2" type="ORF">LCPAC304_00740</name>
</gene>
<dbReference type="InterPro" id="IPR004843">
    <property type="entry name" value="Calcineurin-like_PHP"/>
</dbReference>
<reference evidence="2" key="1">
    <citation type="journal article" date="2019" name="MBio">
        <title>Virus Genomes from Deep Sea Sediments Expand the Ocean Megavirome and Support Independent Origins of Viral Gigantism.</title>
        <authorList>
            <person name="Backstrom D."/>
            <person name="Yutin N."/>
            <person name="Jorgensen S.L."/>
            <person name="Dharamshi J."/>
            <person name="Homa F."/>
            <person name="Zaremba-Niedwiedzka K."/>
            <person name="Spang A."/>
            <person name="Wolf Y.I."/>
            <person name="Koonin E.V."/>
            <person name="Ettema T.J."/>
        </authorList>
    </citation>
    <scope>NUCLEOTIDE SEQUENCE</scope>
</reference>
<dbReference type="EMBL" id="MK500565">
    <property type="protein sequence ID" value="QBK91748.1"/>
    <property type="molecule type" value="Genomic_DNA"/>
</dbReference>
<organism evidence="2">
    <name type="scientific">Pithovirus LCPAC304</name>
    <dbReference type="NCBI Taxonomy" id="2506594"/>
    <lineage>
        <taxon>Viruses</taxon>
        <taxon>Pithoviruses</taxon>
    </lineage>
</organism>
<dbReference type="InterPro" id="IPR050535">
    <property type="entry name" value="DNA_Repair-Maintenance_Comp"/>
</dbReference>
<dbReference type="Gene3D" id="3.60.21.10">
    <property type="match status" value="1"/>
</dbReference>
<evidence type="ECO:0000259" key="1">
    <source>
        <dbReference type="Pfam" id="PF00149"/>
    </source>
</evidence>
<dbReference type="GO" id="GO:0004527">
    <property type="term" value="F:exonuclease activity"/>
    <property type="evidence" value="ECO:0007669"/>
    <property type="project" value="UniProtKB-KW"/>
</dbReference>
<accession>A0A481Z7A6</accession>
<dbReference type="SUPFAM" id="SSF56300">
    <property type="entry name" value="Metallo-dependent phosphatases"/>
    <property type="match status" value="1"/>
</dbReference>
<keyword evidence="2" id="KW-0269">Exonuclease</keyword>
<dbReference type="CDD" id="cd00838">
    <property type="entry name" value="MPP_superfamily"/>
    <property type="match status" value="1"/>
</dbReference>
<dbReference type="PANTHER" id="PTHR30337">
    <property type="entry name" value="COMPONENT OF ATP-DEPENDENT DSDNA EXONUCLEASE"/>
    <property type="match status" value="1"/>
</dbReference>
<protein>
    <submittedName>
        <fullName evidence="2">DNA repair exonuclease</fullName>
    </submittedName>
</protein>
<evidence type="ECO:0000313" key="2">
    <source>
        <dbReference type="EMBL" id="QBK91748.1"/>
    </source>
</evidence>
<proteinExistence type="predicted"/>
<name>A0A481Z7A6_9VIRU</name>
<sequence length="342" mass="39467">MMETVQVLCIGDPHFKVKNQKETDKMEESLLYLLEERTPDFIVVLGDVLHRHETIKESPLSRATRMLKMLEEHAPVYLPIGNHDRPNNSVFLTDEHPFNAMKYWNNTFVADIPLQMTIKGHRFTLVPYVFPGRFEEALCYESVEGWQKSTCIFAHQEFRGAKMGAIISEDGDVWGLDLPLVISGHIHNYDRLQSNIIYTGTPIQHAFGDRADKTVSWFTFDTNGEFVEERIDLGVPKKVSITCPYDDIEDIVLPENAEIKVIIVGNTSQIKTAEKRTLIKEWIKKGVKVAYRDISTIDLEKREPEIVLRYEELMVHTLQALEEKERDPLMKLFKTICGEITE</sequence>
<feature type="domain" description="Calcineurin-like phosphoesterase" evidence="1">
    <location>
        <begin position="7"/>
        <end position="189"/>
    </location>
</feature>
<dbReference type="InterPro" id="IPR029052">
    <property type="entry name" value="Metallo-depent_PP-like"/>
</dbReference>
<keyword evidence="2" id="KW-0378">Hydrolase</keyword>
<keyword evidence="2" id="KW-0540">Nuclease</keyword>
<dbReference type="Pfam" id="PF00149">
    <property type="entry name" value="Metallophos"/>
    <property type="match status" value="1"/>
</dbReference>